<feature type="compositionally biased region" description="Basic residues" evidence="2">
    <location>
        <begin position="302"/>
        <end position="314"/>
    </location>
</feature>
<name>A0AAD9SHV3_PHOAM</name>
<protein>
    <submittedName>
        <fullName evidence="3">Uncharacterized protein</fullName>
    </submittedName>
</protein>
<feature type="region of interest" description="Disordered" evidence="2">
    <location>
        <begin position="484"/>
        <end position="585"/>
    </location>
</feature>
<evidence type="ECO:0000256" key="2">
    <source>
        <dbReference type="SAM" id="MobiDB-lite"/>
    </source>
</evidence>
<feature type="compositionally biased region" description="Polar residues" evidence="2">
    <location>
        <begin position="549"/>
        <end position="578"/>
    </location>
</feature>
<evidence type="ECO:0000256" key="1">
    <source>
        <dbReference type="SAM" id="Coils"/>
    </source>
</evidence>
<accession>A0AAD9SHV3</accession>
<dbReference type="Proteomes" id="UP001265746">
    <property type="component" value="Unassembled WGS sequence"/>
</dbReference>
<dbReference type="AlphaFoldDB" id="A0AAD9SHV3"/>
<feature type="compositionally biased region" description="Polar residues" evidence="2">
    <location>
        <begin position="637"/>
        <end position="658"/>
    </location>
</feature>
<keyword evidence="1" id="KW-0175">Coiled coil</keyword>
<comment type="caution">
    <text evidence="3">The sequence shown here is derived from an EMBL/GenBank/DDBJ whole genome shotgun (WGS) entry which is preliminary data.</text>
</comment>
<feature type="region of interest" description="Disordered" evidence="2">
    <location>
        <begin position="291"/>
        <end position="328"/>
    </location>
</feature>
<feature type="compositionally biased region" description="Basic and acidic residues" evidence="2">
    <location>
        <begin position="205"/>
        <end position="216"/>
    </location>
</feature>
<reference evidence="3" key="1">
    <citation type="submission" date="2023-06" db="EMBL/GenBank/DDBJ databases">
        <authorList>
            <person name="Noh H."/>
        </authorList>
    </citation>
    <scope>NUCLEOTIDE SEQUENCE</scope>
    <source>
        <strain evidence="3">DUCC20226</strain>
    </source>
</reference>
<feature type="region of interest" description="Disordered" evidence="2">
    <location>
        <begin position="601"/>
        <end position="687"/>
    </location>
</feature>
<keyword evidence="4" id="KW-1185">Reference proteome</keyword>
<feature type="coiled-coil region" evidence="1">
    <location>
        <begin position="49"/>
        <end position="107"/>
    </location>
</feature>
<evidence type="ECO:0000313" key="3">
    <source>
        <dbReference type="EMBL" id="KAK2607091.1"/>
    </source>
</evidence>
<feature type="compositionally biased region" description="Polar residues" evidence="2">
    <location>
        <begin position="190"/>
        <end position="203"/>
    </location>
</feature>
<organism evidence="3 4">
    <name type="scientific">Phomopsis amygdali</name>
    <name type="common">Fusicoccum amygdali</name>
    <dbReference type="NCBI Taxonomy" id="1214568"/>
    <lineage>
        <taxon>Eukaryota</taxon>
        <taxon>Fungi</taxon>
        <taxon>Dikarya</taxon>
        <taxon>Ascomycota</taxon>
        <taxon>Pezizomycotina</taxon>
        <taxon>Sordariomycetes</taxon>
        <taxon>Sordariomycetidae</taxon>
        <taxon>Diaporthales</taxon>
        <taxon>Diaporthaceae</taxon>
        <taxon>Diaporthe</taxon>
    </lineage>
</organism>
<feature type="region of interest" description="Disordered" evidence="2">
    <location>
        <begin position="140"/>
        <end position="277"/>
    </location>
</feature>
<dbReference type="EMBL" id="JAUJFL010000003">
    <property type="protein sequence ID" value="KAK2607091.1"/>
    <property type="molecule type" value="Genomic_DNA"/>
</dbReference>
<gene>
    <name evidence="3" type="ORF">N8I77_005796</name>
</gene>
<proteinExistence type="predicted"/>
<sequence>MAVDGRAQSPDFAAGEAEYLQKIKSMFHGLQAQYENEKISNQRAFERDQQATEQGIRDLEDRCRDLERKMVEIKDAQRKAVQELELKKEENRRRKTAYEELETLRRRKYSAHLGGDLAATLGLMLGPRSALNEHIFSECETAQPPERDRGQPSCRSNQEADRNVMDSGQGSDVSFRGPDACVNDEAEHNSVGQEEQAASSPAQTVDREDSSREYPRRASRLRSRTTDTNNATKARLGKRKRVPTAKAQALGGKPSSQLEELGGDQSKRNTVLPADGISSAGESVDIYEFQITTPEASEQPNKRPRASRSNRARRGGQQNLCPALHEPDNLGHHPVSKNLIIPGVGALFKKRWSLNSWHTLMVFPVGDLNGVGLSGHISDTVLFKQEGNPKCFTYSGKEVTGWAEGYEDGGPRVAQRVLPCLFFHDMFHVPSAETEYDVSDLPDQALLRWMKAEDLVPIDFKHKGKTFGLKPAQKFKARLDVINERRAPEPSQDDSVDYEQDRQSQEQAQQLNQSDMGAAQPANHRGEQARTQPHEASFVHELSEEVPPTTISPNSPRETQATPTTSPTQENVQNSPTERVSHCRTPWSQCSTEVQITEVQTTEVQTTEVQTTSSMGRYGLEEDGTNSHQSQEKDGDQQQPITSTTGDTIVQQPHQGSTLEPMLPGPPQTNADDAESGNGRAAQGNGSESLDLDGMCWLDAAQRRQSQAISDEPRHHNYPHLLVDPVNAGNSGLIEVASKALEAQGPALVETFQNPESDARQMRIFQGDFMVANWVKGYES</sequence>
<feature type="compositionally biased region" description="Low complexity" evidence="2">
    <location>
        <begin position="601"/>
        <end position="612"/>
    </location>
</feature>
<evidence type="ECO:0000313" key="4">
    <source>
        <dbReference type="Proteomes" id="UP001265746"/>
    </source>
</evidence>